<dbReference type="EMBL" id="JAYMRP010000006">
    <property type="protein sequence ID" value="MFB8773095.1"/>
    <property type="molecule type" value="Genomic_DNA"/>
</dbReference>
<name>A0ABV5E8A9_9ACTN</name>
<protein>
    <submittedName>
        <fullName evidence="1">DUF6510 family protein</fullName>
    </submittedName>
</protein>
<dbReference type="RefSeq" id="WP_376731962.1">
    <property type="nucleotide sequence ID" value="NZ_JAYMRP010000006.1"/>
</dbReference>
<gene>
    <name evidence="1" type="ORF">VSS16_10180</name>
</gene>
<organism evidence="1 2">
    <name type="scientific">Streptomyces broussonetiae</name>
    <dbReference type="NCBI Taxonomy" id="2686304"/>
    <lineage>
        <taxon>Bacteria</taxon>
        <taxon>Bacillati</taxon>
        <taxon>Actinomycetota</taxon>
        <taxon>Actinomycetes</taxon>
        <taxon>Kitasatosporales</taxon>
        <taxon>Streptomycetaceae</taxon>
        <taxon>Streptomyces</taxon>
    </lineage>
</organism>
<dbReference type="InterPro" id="IPR045423">
    <property type="entry name" value="DUF6510"/>
</dbReference>
<dbReference type="Pfam" id="PF20120">
    <property type="entry name" value="DUF6510"/>
    <property type="match status" value="1"/>
</dbReference>
<comment type="caution">
    <text evidence="1">The sequence shown here is derived from an EMBL/GenBank/DDBJ whole genome shotgun (WGS) entry which is preliminary data.</text>
</comment>
<sequence>MTEPRPHLYLDGNALAGPLADVFAVDPTTAWRRCPACHRPSTVSELRVYGPEPGLTARCPGCAEIALRVVTQPEHLWLQLGGHGGAFRFTLPPAAR</sequence>
<evidence type="ECO:0000313" key="2">
    <source>
        <dbReference type="Proteomes" id="UP001585080"/>
    </source>
</evidence>
<proteinExistence type="predicted"/>
<dbReference type="Proteomes" id="UP001585080">
    <property type="component" value="Unassembled WGS sequence"/>
</dbReference>
<accession>A0ABV5E8A9</accession>
<keyword evidence="2" id="KW-1185">Reference proteome</keyword>
<evidence type="ECO:0000313" key="1">
    <source>
        <dbReference type="EMBL" id="MFB8773095.1"/>
    </source>
</evidence>
<reference evidence="1 2" key="1">
    <citation type="submission" date="2024-01" db="EMBL/GenBank/DDBJ databases">
        <title>Genome mining of biosynthetic gene clusters to explore secondary metabolites of Streptomyces sp.</title>
        <authorList>
            <person name="Baig A."/>
            <person name="Ajitkumar Shintre N."/>
            <person name="Kumar H."/>
            <person name="Anbarasu A."/>
            <person name="Ramaiah S."/>
        </authorList>
    </citation>
    <scope>NUCLEOTIDE SEQUENCE [LARGE SCALE GENOMIC DNA]</scope>
    <source>
        <strain evidence="1 2">A57</strain>
    </source>
</reference>